<keyword evidence="1" id="KW-1133">Transmembrane helix</keyword>
<dbReference type="EMBL" id="CP009122">
    <property type="protein sequence ID" value="AJA08247.1"/>
    <property type="molecule type" value="Genomic_DNA"/>
</dbReference>
<evidence type="ECO:0000313" key="2">
    <source>
        <dbReference type="EMBL" id="AJA08247.1"/>
    </source>
</evidence>
<proteinExistence type="predicted"/>
<reference evidence="2 3" key="1">
    <citation type="journal article" date="2015" name="Int. J. Syst. Evol. Microbiol.">
        <title>Description of Sphingopyxis fribergensis sp. nov. - a soil bacterium with the ability to degrade styrene and phenylacetic acid.</title>
        <authorList>
            <person name="Oelschlagel M."/>
            <person name="Ruckert C."/>
            <person name="Kalinowski J."/>
            <person name="Schmidt G."/>
            <person name="Schlomann M."/>
            <person name="Tischler D."/>
        </authorList>
    </citation>
    <scope>NUCLEOTIDE SEQUENCE [LARGE SCALE GENOMIC DNA]</scope>
    <source>
        <strain evidence="2 3">Kp5.2</strain>
    </source>
</reference>
<feature type="transmembrane region" description="Helical" evidence="1">
    <location>
        <begin position="34"/>
        <end position="53"/>
    </location>
</feature>
<dbReference type="OrthoDB" id="6384283at2"/>
<name>A0A0A7PK07_9SPHN</name>
<feature type="transmembrane region" description="Helical" evidence="1">
    <location>
        <begin position="7"/>
        <end position="28"/>
    </location>
</feature>
<accession>A0A0A7PK07</accession>
<gene>
    <name evidence="2" type="ORF">SKP52_06620</name>
</gene>
<dbReference type="AlphaFoldDB" id="A0A0A7PK07"/>
<keyword evidence="1" id="KW-0812">Transmembrane</keyword>
<feature type="transmembrane region" description="Helical" evidence="1">
    <location>
        <begin position="140"/>
        <end position="165"/>
    </location>
</feature>
<feature type="transmembrane region" description="Helical" evidence="1">
    <location>
        <begin position="65"/>
        <end position="87"/>
    </location>
</feature>
<organism evidence="2 3">
    <name type="scientific">Sphingopyxis fribergensis</name>
    <dbReference type="NCBI Taxonomy" id="1515612"/>
    <lineage>
        <taxon>Bacteria</taxon>
        <taxon>Pseudomonadati</taxon>
        <taxon>Pseudomonadota</taxon>
        <taxon>Alphaproteobacteria</taxon>
        <taxon>Sphingomonadales</taxon>
        <taxon>Sphingomonadaceae</taxon>
        <taxon>Sphingopyxis</taxon>
    </lineage>
</organism>
<dbReference type="HOGENOM" id="CLU_129688_0_0_5"/>
<dbReference type="Proteomes" id="UP000030907">
    <property type="component" value="Chromosome"/>
</dbReference>
<evidence type="ECO:0000313" key="3">
    <source>
        <dbReference type="Proteomes" id="UP000030907"/>
    </source>
</evidence>
<dbReference type="Pfam" id="PF13858">
    <property type="entry name" value="DUF4199"/>
    <property type="match status" value="1"/>
</dbReference>
<keyword evidence="1" id="KW-0472">Membrane</keyword>
<dbReference type="InterPro" id="IPR025250">
    <property type="entry name" value="DUF4199"/>
</dbReference>
<protein>
    <submittedName>
        <fullName evidence="2">Putative membrane protein</fullName>
    </submittedName>
</protein>
<evidence type="ECO:0000256" key="1">
    <source>
        <dbReference type="SAM" id="Phobius"/>
    </source>
</evidence>
<dbReference type="RefSeq" id="WP_039573016.1">
    <property type="nucleotide sequence ID" value="NZ_CP009122.1"/>
</dbReference>
<dbReference type="STRING" id="1515612.SKP52_06620"/>
<dbReference type="KEGG" id="sphk:SKP52_06620"/>
<sequence>MGRIIAVYGAIAGVIVIIGMFISITFVADHGTMGMVAGYLSMLVALLFVFIGVKRFRDVNLGGVITFWKALGVGLGIGLVASLFYILGWELYMWQTGGTFMTDYIAQSVEDMRAAGKPAAEIAEFSAEMGAMAEQYKNPLFRMALTLTEILPVALLVSLVSAALLRRSSFLPATQPRG</sequence>
<keyword evidence="3" id="KW-1185">Reference proteome</keyword>